<evidence type="ECO:0000256" key="5">
    <source>
        <dbReference type="ARBA" id="ARBA00022989"/>
    </source>
</evidence>
<evidence type="ECO:0000256" key="1">
    <source>
        <dbReference type="ARBA" id="ARBA00004651"/>
    </source>
</evidence>
<evidence type="ECO:0000256" key="9">
    <source>
        <dbReference type="ARBA" id="ARBA00023303"/>
    </source>
</evidence>
<dbReference type="OrthoDB" id="9806299at2"/>
<protein>
    <recommendedName>
        <fullName evidence="12">Fluoride-specific ion channel FluC</fullName>
    </recommendedName>
</protein>
<dbReference type="KEGG" id="salh:HMF8227_01532"/>
<dbReference type="HAMAP" id="MF_00454">
    <property type="entry name" value="FluC"/>
    <property type="match status" value="1"/>
</dbReference>
<proteinExistence type="inferred from homology"/>
<dbReference type="GO" id="GO:0005886">
    <property type="term" value="C:plasma membrane"/>
    <property type="evidence" value="ECO:0007669"/>
    <property type="project" value="UniProtKB-SubCell"/>
</dbReference>
<keyword evidence="6 12" id="KW-0915">Sodium</keyword>
<keyword evidence="9 12" id="KW-0407">Ion channel</keyword>
<organism evidence="13 14">
    <name type="scientific">Saliniradius amylolyticus</name>
    <dbReference type="NCBI Taxonomy" id="2183582"/>
    <lineage>
        <taxon>Bacteria</taxon>
        <taxon>Pseudomonadati</taxon>
        <taxon>Pseudomonadota</taxon>
        <taxon>Gammaproteobacteria</taxon>
        <taxon>Alteromonadales</taxon>
        <taxon>Alteromonadaceae</taxon>
        <taxon>Saliniradius</taxon>
    </lineage>
</organism>
<keyword evidence="3" id="KW-0997">Cell inner membrane</keyword>
<keyword evidence="14" id="KW-1185">Reference proteome</keyword>
<feature type="binding site" evidence="12">
    <location>
        <position position="81"/>
    </location>
    <ligand>
        <name>Na(+)</name>
        <dbReference type="ChEBI" id="CHEBI:29101"/>
        <note>structural</note>
    </ligand>
</feature>
<dbReference type="NCBIfam" id="NF010796">
    <property type="entry name" value="PRK14200.1"/>
    <property type="match status" value="1"/>
</dbReference>
<evidence type="ECO:0000313" key="13">
    <source>
        <dbReference type="EMBL" id="AWL12006.1"/>
    </source>
</evidence>
<comment type="similarity">
    <text evidence="10 12">Belongs to the fluoride channel Fluc/FEX (TC 1.A.43) family.</text>
</comment>
<dbReference type="GO" id="GO:0046872">
    <property type="term" value="F:metal ion binding"/>
    <property type="evidence" value="ECO:0007669"/>
    <property type="project" value="UniProtKB-KW"/>
</dbReference>
<feature type="transmembrane region" description="Helical" evidence="12">
    <location>
        <begin position="70"/>
        <end position="94"/>
    </location>
</feature>
<keyword evidence="2 12" id="KW-1003">Cell membrane</keyword>
<dbReference type="PANTHER" id="PTHR28259">
    <property type="entry name" value="FLUORIDE EXPORT PROTEIN 1-RELATED"/>
    <property type="match status" value="1"/>
</dbReference>
<evidence type="ECO:0000256" key="2">
    <source>
        <dbReference type="ARBA" id="ARBA00022475"/>
    </source>
</evidence>
<keyword evidence="4 12" id="KW-0812">Transmembrane</keyword>
<sequence length="128" mass="13364">MNNLALYGVIALGGAGGACLRYFISSLALQWFGKGFPFGTLAVNVIGSALMGMVYAALEAEALAGHPWRAFVSIGFIGALTTFSTFSLDTLLLVQQGAWLKAGANVILNVLCCLAAAWLGMQIIFSKG</sequence>
<feature type="transmembrane region" description="Helical" evidence="12">
    <location>
        <begin position="36"/>
        <end position="58"/>
    </location>
</feature>
<evidence type="ECO:0000256" key="4">
    <source>
        <dbReference type="ARBA" id="ARBA00022692"/>
    </source>
</evidence>
<keyword evidence="5 12" id="KW-1133">Transmembrane helix</keyword>
<evidence type="ECO:0000256" key="3">
    <source>
        <dbReference type="ARBA" id="ARBA00022519"/>
    </source>
</evidence>
<dbReference type="GO" id="GO:0140114">
    <property type="term" value="P:cellular detoxification of fluoride"/>
    <property type="evidence" value="ECO:0007669"/>
    <property type="project" value="UniProtKB-UniRule"/>
</dbReference>
<gene>
    <name evidence="12" type="primary">fluC</name>
    <name evidence="12" type="synonym">crcB</name>
    <name evidence="13" type="ORF">HMF8227_01532</name>
</gene>
<dbReference type="PANTHER" id="PTHR28259:SF1">
    <property type="entry name" value="FLUORIDE EXPORT PROTEIN 1-RELATED"/>
    <property type="match status" value="1"/>
</dbReference>
<comment type="function">
    <text evidence="12">Fluoride-specific ion channel. Important for reducing fluoride concentration in the cell, thus reducing its toxicity.</text>
</comment>
<name>A0A2S2E2X1_9ALTE</name>
<dbReference type="RefSeq" id="WP_109339612.1">
    <property type="nucleotide sequence ID" value="NZ_CP029347.1"/>
</dbReference>
<comment type="catalytic activity">
    <reaction evidence="11">
        <text>fluoride(in) = fluoride(out)</text>
        <dbReference type="Rhea" id="RHEA:76159"/>
        <dbReference type="ChEBI" id="CHEBI:17051"/>
    </reaction>
    <physiologicalReaction direction="left-to-right" evidence="11">
        <dbReference type="Rhea" id="RHEA:76160"/>
    </physiologicalReaction>
</comment>
<keyword evidence="12" id="KW-0479">Metal-binding</keyword>
<evidence type="ECO:0000256" key="12">
    <source>
        <dbReference type="HAMAP-Rule" id="MF_00454"/>
    </source>
</evidence>
<feature type="binding site" evidence="12">
    <location>
        <position position="78"/>
    </location>
    <ligand>
        <name>Na(+)</name>
        <dbReference type="ChEBI" id="CHEBI:29101"/>
        <note>structural</note>
    </ligand>
</feature>
<dbReference type="NCBIfam" id="TIGR00494">
    <property type="entry name" value="crcB"/>
    <property type="match status" value="1"/>
</dbReference>
<dbReference type="InterPro" id="IPR003691">
    <property type="entry name" value="FluC"/>
</dbReference>
<accession>A0A2S2E2X1</accession>
<evidence type="ECO:0000256" key="10">
    <source>
        <dbReference type="ARBA" id="ARBA00035120"/>
    </source>
</evidence>
<comment type="subcellular location">
    <subcellularLocation>
        <location evidence="1 12">Cell membrane</location>
        <topology evidence="1 12">Multi-pass membrane protein</topology>
    </subcellularLocation>
</comment>
<evidence type="ECO:0000256" key="11">
    <source>
        <dbReference type="ARBA" id="ARBA00035585"/>
    </source>
</evidence>
<evidence type="ECO:0000256" key="8">
    <source>
        <dbReference type="ARBA" id="ARBA00023136"/>
    </source>
</evidence>
<dbReference type="EMBL" id="CP029347">
    <property type="protein sequence ID" value="AWL12006.1"/>
    <property type="molecule type" value="Genomic_DNA"/>
</dbReference>
<feature type="transmembrane region" description="Helical" evidence="12">
    <location>
        <begin position="106"/>
        <end position="125"/>
    </location>
</feature>
<keyword evidence="7 12" id="KW-0406">Ion transport</keyword>
<dbReference type="AlphaFoldDB" id="A0A2S2E2X1"/>
<dbReference type="Proteomes" id="UP000245728">
    <property type="component" value="Chromosome"/>
</dbReference>
<evidence type="ECO:0000313" key="14">
    <source>
        <dbReference type="Proteomes" id="UP000245728"/>
    </source>
</evidence>
<reference evidence="13 14" key="1">
    <citation type="submission" date="2018-05" db="EMBL/GenBank/DDBJ databases">
        <title>Salinimonas sp. HMF8227 Genome sequencing and assembly.</title>
        <authorList>
            <person name="Kang H."/>
            <person name="Kang J."/>
            <person name="Cha I."/>
            <person name="Kim H."/>
            <person name="Joh K."/>
        </authorList>
    </citation>
    <scope>NUCLEOTIDE SEQUENCE [LARGE SCALE GENOMIC DNA]</scope>
    <source>
        <strain evidence="13 14">HMF8227</strain>
    </source>
</reference>
<feature type="transmembrane region" description="Helical" evidence="12">
    <location>
        <begin position="6"/>
        <end position="24"/>
    </location>
</feature>
<evidence type="ECO:0000256" key="7">
    <source>
        <dbReference type="ARBA" id="ARBA00023065"/>
    </source>
</evidence>
<keyword evidence="8 12" id="KW-0472">Membrane</keyword>
<dbReference type="GO" id="GO:0062054">
    <property type="term" value="F:fluoride channel activity"/>
    <property type="evidence" value="ECO:0007669"/>
    <property type="project" value="UniProtKB-UniRule"/>
</dbReference>
<evidence type="ECO:0000256" key="6">
    <source>
        <dbReference type="ARBA" id="ARBA00023053"/>
    </source>
</evidence>
<dbReference type="Pfam" id="PF02537">
    <property type="entry name" value="CRCB"/>
    <property type="match status" value="1"/>
</dbReference>
<keyword evidence="12" id="KW-0813">Transport</keyword>
<comment type="activity regulation">
    <text evidence="12">Na(+) is not transported, but it plays an essential structural role and its presence is essential for fluoride channel function.</text>
</comment>